<dbReference type="PANTHER" id="PTHR11695">
    <property type="entry name" value="ALCOHOL DEHYDROGENASE RELATED"/>
    <property type="match status" value="1"/>
</dbReference>
<dbReference type="AlphaFoldDB" id="A0A0F9L263"/>
<dbReference type="InterPro" id="IPR011032">
    <property type="entry name" value="GroES-like_sf"/>
</dbReference>
<dbReference type="InterPro" id="IPR013149">
    <property type="entry name" value="ADH-like_C"/>
</dbReference>
<dbReference type="SUPFAM" id="SSF51735">
    <property type="entry name" value="NAD(P)-binding Rossmann-fold domains"/>
    <property type="match status" value="1"/>
</dbReference>
<dbReference type="Gene3D" id="3.40.50.720">
    <property type="entry name" value="NAD(P)-binding Rossmann-like Domain"/>
    <property type="match status" value="1"/>
</dbReference>
<dbReference type="Gene3D" id="3.90.180.10">
    <property type="entry name" value="Medium-chain alcohol dehydrogenases, catalytic domain"/>
    <property type="match status" value="1"/>
</dbReference>
<dbReference type="Pfam" id="PF08240">
    <property type="entry name" value="ADH_N"/>
    <property type="match status" value="1"/>
</dbReference>
<name>A0A0F9L263_9ZZZZ</name>
<dbReference type="CDD" id="cd08267">
    <property type="entry name" value="MDR1"/>
    <property type="match status" value="1"/>
</dbReference>
<dbReference type="InterPro" id="IPR050700">
    <property type="entry name" value="YIM1/Zinc_Alcohol_DH_Fams"/>
</dbReference>
<proteinExistence type="predicted"/>
<dbReference type="GO" id="GO:0016491">
    <property type="term" value="F:oxidoreductase activity"/>
    <property type="evidence" value="ECO:0007669"/>
    <property type="project" value="InterPro"/>
</dbReference>
<evidence type="ECO:0000313" key="2">
    <source>
        <dbReference type="EMBL" id="KKM87898.1"/>
    </source>
</evidence>
<feature type="domain" description="Enoyl reductase (ER)" evidence="1">
    <location>
        <begin position="10"/>
        <end position="312"/>
    </location>
</feature>
<dbReference type="EMBL" id="LAZR01007037">
    <property type="protein sequence ID" value="KKM87898.1"/>
    <property type="molecule type" value="Genomic_DNA"/>
</dbReference>
<dbReference type="Pfam" id="PF00107">
    <property type="entry name" value="ADH_zinc_N"/>
    <property type="match status" value="1"/>
</dbReference>
<comment type="caution">
    <text evidence="2">The sequence shown here is derived from an EMBL/GenBank/DDBJ whole genome shotgun (WGS) entry which is preliminary data.</text>
</comment>
<dbReference type="Pfam" id="PF13602">
    <property type="entry name" value="ADH_zinc_N_2"/>
    <property type="match status" value="1"/>
</dbReference>
<evidence type="ECO:0000259" key="1">
    <source>
        <dbReference type="SMART" id="SM00829"/>
    </source>
</evidence>
<dbReference type="SUPFAM" id="SSF50129">
    <property type="entry name" value="GroES-like"/>
    <property type="match status" value="1"/>
</dbReference>
<dbReference type="InterPro" id="IPR036291">
    <property type="entry name" value="NAD(P)-bd_dom_sf"/>
</dbReference>
<dbReference type="InterPro" id="IPR013154">
    <property type="entry name" value="ADH-like_N"/>
</dbReference>
<protein>
    <recommendedName>
        <fullName evidence="1">Enoyl reductase (ER) domain-containing protein</fullName>
    </recommendedName>
</protein>
<dbReference type="InterPro" id="IPR020843">
    <property type="entry name" value="ER"/>
</dbReference>
<gene>
    <name evidence="2" type="ORF">LCGC14_1264290</name>
</gene>
<dbReference type="PANTHER" id="PTHR11695:SF648">
    <property type="entry name" value="ZINC-BINDING OXIDOREDUCTASE"/>
    <property type="match status" value="1"/>
</dbReference>
<sequence>MKAIVCTKYGPPEVLQLKEVEKPTPKKNEICIKIHATSVTSSDCLVRGFDIPKWHPLGLMMGMVLGFGKPRNPILGMVAAGEVDSVGKDVKRFKIGDQVFAYTVKSPTKIRFGTYAQYICVPEDWLVLPKPSNVTYGDAAAIPYGGELAMHFLKKGDIQSRKNVLIVGASGTIGTTAVQLAGYYGAKVTGVCSTANLELVRSLGAETVIDYTKEDYSKRSERYDLILDAVPQQVADRKSLKSQAKNALAPDGKYISIDDGLAKVSYDNLVLLKDLAESGKFKPVIDRSYPLEQMVEAHRYVETGHKKGNVVITVDHDD</sequence>
<dbReference type="SMART" id="SM00829">
    <property type="entry name" value="PKS_ER"/>
    <property type="match status" value="1"/>
</dbReference>
<organism evidence="2">
    <name type="scientific">marine sediment metagenome</name>
    <dbReference type="NCBI Taxonomy" id="412755"/>
    <lineage>
        <taxon>unclassified sequences</taxon>
        <taxon>metagenomes</taxon>
        <taxon>ecological metagenomes</taxon>
    </lineage>
</organism>
<accession>A0A0F9L263</accession>
<reference evidence="2" key="1">
    <citation type="journal article" date="2015" name="Nature">
        <title>Complex archaea that bridge the gap between prokaryotes and eukaryotes.</title>
        <authorList>
            <person name="Spang A."/>
            <person name="Saw J.H."/>
            <person name="Jorgensen S.L."/>
            <person name="Zaremba-Niedzwiedzka K."/>
            <person name="Martijn J."/>
            <person name="Lind A.E."/>
            <person name="van Eijk R."/>
            <person name="Schleper C."/>
            <person name="Guy L."/>
            <person name="Ettema T.J."/>
        </authorList>
    </citation>
    <scope>NUCLEOTIDE SEQUENCE</scope>
</reference>